<dbReference type="AlphaFoldDB" id="A0A9D5BVG4"/>
<dbReference type="Gene3D" id="1.10.10.10">
    <property type="entry name" value="Winged helix-like DNA-binding domain superfamily/Winged helix DNA-binding domain"/>
    <property type="match status" value="1"/>
</dbReference>
<dbReference type="PANTHER" id="PTHR11467">
    <property type="entry name" value="HISTONE H1"/>
    <property type="match status" value="1"/>
</dbReference>
<dbReference type="Proteomes" id="UP001085076">
    <property type="component" value="Unassembled WGS sequence"/>
</dbReference>
<dbReference type="InterPro" id="IPR036388">
    <property type="entry name" value="WH-like_DNA-bd_sf"/>
</dbReference>
<dbReference type="SUPFAM" id="SSF46785">
    <property type="entry name" value="Winged helix' DNA-binding domain"/>
    <property type="match status" value="1"/>
</dbReference>
<feature type="region of interest" description="Disordered" evidence="4">
    <location>
        <begin position="140"/>
        <end position="188"/>
    </location>
</feature>
<feature type="compositionally biased region" description="Basic and acidic residues" evidence="4">
    <location>
        <begin position="148"/>
        <end position="161"/>
    </location>
</feature>
<dbReference type="GO" id="GO:0003690">
    <property type="term" value="F:double-stranded DNA binding"/>
    <property type="evidence" value="ECO:0007669"/>
    <property type="project" value="TreeGrafter"/>
</dbReference>
<dbReference type="GO" id="GO:0030261">
    <property type="term" value="P:chromosome condensation"/>
    <property type="evidence" value="ECO:0007669"/>
    <property type="project" value="TreeGrafter"/>
</dbReference>
<keyword evidence="3" id="KW-0539">Nucleus</keyword>
<dbReference type="InterPro" id="IPR005818">
    <property type="entry name" value="Histone_H1/H5_H15"/>
</dbReference>
<dbReference type="InterPro" id="IPR036390">
    <property type="entry name" value="WH_DNA-bd_sf"/>
</dbReference>
<reference evidence="6 7" key="1">
    <citation type="journal article" date="2022" name="Hortic Res">
        <title>The genome of Dioscorea zingiberensis sheds light on the biosynthesis, origin and evolution of the medicinally important diosgenin saponins.</title>
        <authorList>
            <person name="Li Y."/>
            <person name="Tan C."/>
            <person name="Li Z."/>
            <person name="Guo J."/>
            <person name="Li S."/>
            <person name="Chen X."/>
            <person name="Wang C."/>
            <person name="Dai X."/>
            <person name="Yang H."/>
            <person name="Song W."/>
            <person name="Hou L."/>
            <person name="Xu J."/>
            <person name="Tong Z."/>
            <person name="Xu A."/>
            <person name="Yuan X."/>
            <person name="Wang W."/>
            <person name="Yang Q."/>
            <person name="Chen L."/>
            <person name="Sun Z."/>
            <person name="Wang K."/>
            <person name="Pan B."/>
            <person name="Chen J."/>
            <person name="Bao Y."/>
            <person name="Liu F."/>
            <person name="Qi X."/>
            <person name="Gang D.R."/>
            <person name="Wen J."/>
            <person name="Li J."/>
        </authorList>
    </citation>
    <scope>NUCLEOTIDE SEQUENCE [LARGE SCALE GENOMIC DNA]</scope>
    <source>
        <strain evidence="6">Dzin_1.0</strain>
    </source>
</reference>
<feature type="domain" description="H15" evidence="5">
    <location>
        <begin position="20"/>
        <end position="90"/>
    </location>
</feature>
<evidence type="ECO:0000256" key="4">
    <source>
        <dbReference type="SAM" id="MobiDB-lite"/>
    </source>
</evidence>
<dbReference type="SMART" id="SM00526">
    <property type="entry name" value="H15"/>
    <property type="match status" value="1"/>
</dbReference>
<dbReference type="EMBL" id="JAGGNH010000014">
    <property type="protein sequence ID" value="KAJ0961634.1"/>
    <property type="molecule type" value="Genomic_DNA"/>
</dbReference>
<dbReference type="GO" id="GO:0031492">
    <property type="term" value="F:nucleosomal DNA binding"/>
    <property type="evidence" value="ECO:0007669"/>
    <property type="project" value="TreeGrafter"/>
</dbReference>
<feature type="region of interest" description="Disordered" evidence="4">
    <location>
        <begin position="1"/>
        <end position="23"/>
    </location>
</feature>
<gene>
    <name evidence="6" type="ORF">J5N97_001131</name>
</gene>
<name>A0A9D5BVG4_9LILI</name>
<evidence type="ECO:0000259" key="5">
    <source>
        <dbReference type="PROSITE" id="PS51504"/>
    </source>
</evidence>
<keyword evidence="7" id="KW-1185">Reference proteome</keyword>
<sequence>MASKSPSTAPPHHPPRRSPDHPPYAMMIVRAIKRLGEEGGSTEAAISEFIKSKYKDLPCGHGRLLPYYLNKLTLQGEFTKSESGKYLIADTSTFLEKQDKEALLLASLKYILADKDDVKLSNGKSKHCLANVALPMSKIRSSTNLAGPRDDGDNGKRKPESEQELQMVQGHGSDSEGGLNKAIFSPGN</sequence>
<dbReference type="PANTHER" id="PTHR11467:SF109">
    <property type="entry name" value="H15 DOMAIN-CONTAINING PROTEIN"/>
    <property type="match status" value="1"/>
</dbReference>
<evidence type="ECO:0000256" key="2">
    <source>
        <dbReference type="ARBA" id="ARBA00023125"/>
    </source>
</evidence>
<dbReference type="GO" id="GO:0005730">
    <property type="term" value="C:nucleolus"/>
    <property type="evidence" value="ECO:0007669"/>
    <property type="project" value="TreeGrafter"/>
</dbReference>
<protein>
    <recommendedName>
        <fullName evidence="5">H15 domain-containing protein</fullName>
    </recommendedName>
</protein>
<dbReference type="Pfam" id="PF00538">
    <property type="entry name" value="Linker_histone"/>
    <property type="match status" value="1"/>
</dbReference>
<evidence type="ECO:0000256" key="1">
    <source>
        <dbReference type="ARBA" id="ARBA00004123"/>
    </source>
</evidence>
<dbReference type="GO" id="GO:0000786">
    <property type="term" value="C:nucleosome"/>
    <property type="evidence" value="ECO:0007669"/>
    <property type="project" value="InterPro"/>
</dbReference>
<dbReference type="GO" id="GO:0045910">
    <property type="term" value="P:negative regulation of DNA recombination"/>
    <property type="evidence" value="ECO:0007669"/>
    <property type="project" value="TreeGrafter"/>
</dbReference>
<evidence type="ECO:0000313" key="6">
    <source>
        <dbReference type="EMBL" id="KAJ0961634.1"/>
    </source>
</evidence>
<dbReference type="GO" id="GO:0006334">
    <property type="term" value="P:nucleosome assembly"/>
    <property type="evidence" value="ECO:0007669"/>
    <property type="project" value="InterPro"/>
</dbReference>
<dbReference type="PROSITE" id="PS51504">
    <property type="entry name" value="H15"/>
    <property type="match status" value="1"/>
</dbReference>
<proteinExistence type="predicted"/>
<keyword evidence="2" id="KW-0238">DNA-binding</keyword>
<evidence type="ECO:0000256" key="3">
    <source>
        <dbReference type="ARBA" id="ARBA00023242"/>
    </source>
</evidence>
<evidence type="ECO:0000313" key="7">
    <source>
        <dbReference type="Proteomes" id="UP001085076"/>
    </source>
</evidence>
<organism evidence="6 7">
    <name type="scientific">Dioscorea zingiberensis</name>
    <dbReference type="NCBI Taxonomy" id="325984"/>
    <lineage>
        <taxon>Eukaryota</taxon>
        <taxon>Viridiplantae</taxon>
        <taxon>Streptophyta</taxon>
        <taxon>Embryophyta</taxon>
        <taxon>Tracheophyta</taxon>
        <taxon>Spermatophyta</taxon>
        <taxon>Magnoliopsida</taxon>
        <taxon>Liliopsida</taxon>
        <taxon>Dioscoreales</taxon>
        <taxon>Dioscoreaceae</taxon>
        <taxon>Dioscorea</taxon>
    </lineage>
</organism>
<accession>A0A9D5BVG4</accession>
<comment type="caution">
    <text evidence="6">The sequence shown here is derived from an EMBL/GenBank/DDBJ whole genome shotgun (WGS) entry which is preliminary data.</text>
</comment>
<dbReference type="OrthoDB" id="1110759at2759"/>
<comment type="subcellular location">
    <subcellularLocation>
        <location evidence="1">Nucleus</location>
    </subcellularLocation>
</comment>